<name>A0A0D7AAC8_9AGAR</name>
<proteinExistence type="predicted"/>
<dbReference type="InterPro" id="IPR027417">
    <property type="entry name" value="P-loop_NTPase"/>
</dbReference>
<evidence type="ECO:0000259" key="1">
    <source>
        <dbReference type="Pfam" id="PF00005"/>
    </source>
</evidence>
<dbReference type="InterPro" id="IPR023210">
    <property type="entry name" value="NADP_OxRdtase_dom"/>
</dbReference>
<dbReference type="EMBL" id="KN881948">
    <property type="protein sequence ID" value="KIY47344.1"/>
    <property type="molecule type" value="Genomic_DNA"/>
</dbReference>
<evidence type="ECO:0000313" key="4">
    <source>
        <dbReference type="Proteomes" id="UP000054144"/>
    </source>
</evidence>
<dbReference type="Proteomes" id="UP000054144">
    <property type="component" value="Unassembled WGS sequence"/>
</dbReference>
<sequence>MTMNYYDYFALPKVRGAVEESIKKLGFSQDLFLIHNPFIAESPADLKKMWQIIEDLKAEGVLKDVGFSSFRPQLEAAHQQRKTVSASPITKSTVGDILIYLQDMNVKYADHSSFITFHPKPLLQAQQVLKNIHWQIHEGERWNLQGPNGFVKTTLLAMLAGDHPQSYTQRPPMGMFACKRAHLSTQHLHWLIGIVSPELFDAFPRRGGITLWDVVGEEFNRGCELDWGPMAERRKSSQLMLTSSTASALSSRKGLYEIMNHVLSLLIDLGVRYRTKSVVRSAGAIVPQRGCYGPQDAPHHLSRMREVLDTLGLPAWGSASCF</sequence>
<dbReference type="InterPro" id="IPR036812">
    <property type="entry name" value="NAD(P)_OxRdtase_dom_sf"/>
</dbReference>
<dbReference type="Gene3D" id="3.40.50.300">
    <property type="entry name" value="P-loop containing nucleotide triphosphate hydrolases"/>
    <property type="match status" value="1"/>
</dbReference>
<evidence type="ECO:0000259" key="2">
    <source>
        <dbReference type="Pfam" id="PF00248"/>
    </source>
</evidence>
<dbReference type="Gene3D" id="3.20.20.100">
    <property type="entry name" value="NADP-dependent oxidoreductase domain"/>
    <property type="match status" value="1"/>
</dbReference>
<feature type="domain" description="ABC transporter" evidence="1">
    <location>
        <begin position="129"/>
        <end position="164"/>
    </location>
</feature>
<dbReference type="AlphaFoldDB" id="A0A0D7AAC8"/>
<dbReference type="Pfam" id="PF00005">
    <property type="entry name" value="ABC_tran"/>
    <property type="match status" value="1"/>
</dbReference>
<dbReference type="OrthoDB" id="416253at2759"/>
<protein>
    <recommendedName>
        <fullName evidence="5">NADP-dependent oxidoreductase domain-containing protein</fullName>
    </recommendedName>
</protein>
<evidence type="ECO:0008006" key="5">
    <source>
        <dbReference type="Google" id="ProtNLM"/>
    </source>
</evidence>
<gene>
    <name evidence="3" type="ORF">FISHEDRAFT_74750</name>
</gene>
<keyword evidence="4" id="KW-1185">Reference proteome</keyword>
<feature type="domain" description="NADP-dependent oxidoreductase" evidence="2">
    <location>
        <begin position="14"/>
        <end position="72"/>
    </location>
</feature>
<dbReference type="SUPFAM" id="SSF51430">
    <property type="entry name" value="NAD(P)-linked oxidoreductase"/>
    <property type="match status" value="1"/>
</dbReference>
<accession>A0A0D7AAC8</accession>
<evidence type="ECO:0000313" key="3">
    <source>
        <dbReference type="EMBL" id="KIY47344.1"/>
    </source>
</evidence>
<reference evidence="3 4" key="1">
    <citation type="journal article" date="2015" name="Fungal Genet. Biol.">
        <title>Evolution of novel wood decay mechanisms in Agaricales revealed by the genome sequences of Fistulina hepatica and Cylindrobasidium torrendii.</title>
        <authorList>
            <person name="Floudas D."/>
            <person name="Held B.W."/>
            <person name="Riley R."/>
            <person name="Nagy L.G."/>
            <person name="Koehler G."/>
            <person name="Ransdell A.S."/>
            <person name="Younus H."/>
            <person name="Chow J."/>
            <person name="Chiniquy J."/>
            <person name="Lipzen A."/>
            <person name="Tritt A."/>
            <person name="Sun H."/>
            <person name="Haridas S."/>
            <person name="LaButti K."/>
            <person name="Ohm R.A."/>
            <person name="Kues U."/>
            <person name="Blanchette R.A."/>
            <person name="Grigoriev I.V."/>
            <person name="Minto R.E."/>
            <person name="Hibbett D.S."/>
        </authorList>
    </citation>
    <scope>NUCLEOTIDE SEQUENCE [LARGE SCALE GENOMIC DNA]</scope>
    <source>
        <strain evidence="3 4">ATCC 64428</strain>
    </source>
</reference>
<dbReference type="InterPro" id="IPR003439">
    <property type="entry name" value="ABC_transporter-like_ATP-bd"/>
</dbReference>
<dbReference type="GO" id="GO:0016887">
    <property type="term" value="F:ATP hydrolysis activity"/>
    <property type="evidence" value="ECO:0007669"/>
    <property type="project" value="InterPro"/>
</dbReference>
<dbReference type="GO" id="GO:0005524">
    <property type="term" value="F:ATP binding"/>
    <property type="evidence" value="ECO:0007669"/>
    <property type="project" value="InterPro"/>
</dbReference>
<dbReference type="SUPFAM" id="SSF52540">
    <property type="entry name" value="P-loop containing nucleoside triphosphate hydrolases"/>
    <property type="match status" value="1"/>
</dbReference>
<organism evidence="3 4">
    <name type="scientific">Fistulina hepatica ATCC 64428</name>
    <dbReference type="NCBI Taxonomy" id="1128425"/>
    <lineage>
        <taxon>Eukaryota</taxon>
        <taxon>Fungi</taxon>
        <taxon>Dikarya</taxon>
        <taxon>Basidiomycota</taxon>
        <taxon>Agaricomycotina</taxon>
        <taxon>Agaricomycetes</taxon>
        <taxon>Agaricomycetidae</taxon>
        <taxon>Agaricales</taxon>
        <taxon>Fistulinaceae</taxon>
        <taxon>Fistulina</taxon>
    </lineage>
</organism>
<dbReference type="Pfam" id="PF00248">
    <property type="entry name" value="Aldo_ket_red"/>
    <property type="match status" value="1"/>
</dbReference>